<feature type="transmembrane region" description="Helical" evidence="1">
    <location>
        <begin position="20"/>
        <end position="36"/>
    </location>
</feature>
<feature type="transmembrane region" description="Helical" evidence="1">
    <location>
        <begin position="203"/>
        <end position="224"/>
    </location>
</feature>
<keyword evidence="1" id="KW-1133">Transmembrane helix</keyword>
<organism evidence="3 4">
    <name type="scientific">Candidatus Ryanbacteria bacterium RIFCSPHIGHO2_01_FULL_45_22</name>
    <dbReference type="NCBI Taxonomy" id="1802114"/>
    <lineage>
        <taxon>Bacteria</taxon>
        <taxon>Candidatus Ryaniibacteriota</taxon>
    </lineage>
</organism>
<feature type="transmembrane region" description="Helical" evidence="1">
    <location>
        <begin position="143"/>
        <end position="165"/>
    </location>
</feature>
<sequence>MFGFDKEKFQELFDRYERLAFSGSMLLGFIVDNLTLTRIDLLFDNLVLFFYLVVAIMSIAITNLYDTGVWRGTPDGVRLLHRIPLHARTLSPFLMQYAFGGLLSGFFVFYSRGTSLSASWPFLALLLLLLVGNEFFRTRYQQFTFQVSIFFFVLYSYMIFFVPIVVGSIDVWVFLLSGVVSIIAIGALLYGFSYLMPSTKHHLGITVSASIGGILLAVNAMYFLNILPPLPLSLKESGVYHSVLRTKDGIYVAESEDISWYAALKPYTSVHVLRGGTLYFYSAVFAPTRLAETRIVHHWEYFDESQNAWVSRSRVVFSIVGGRDGGYRGYSLKTNMESGWWRVRVETTRGQVLGQAQFTVETVSSLPVLEKKDL</sequence>
<dbReference type="InterPro" id="IPR022606">
    <property type="entry name" value="DUF2914"/>
</dbReference>
<proteinExistence type="predicted"/>
<feature type="transmembrane region" description="Helical" evidence="1">
    <location>
        <begin position="90"/>
        <end position="110"/>
    </location>
</feature>
<accession>A0A1G2G3E8</accession>
<evidence type="ECO:0000259" key="2">
    <source>
        <dbReference type="Pfam" id="PF11141"/>
    </source>
</evidence>
<evidence type="ECO:0000256" key="1">
    <source>
        <dbReference type="SAM" id="Phobius"/>
    </source>
</evidence>
<name>A0A1G2G3E8_9BACT</name>
<feature type="transmembrane region" description="Helical" evidence="1">
    <location>
        <begin position="171"/>
        <end position="191"/>
    </location>
</feature>
<evidence type="ECO:0000313" key="4">
    <source>
        <dbReference type="Proteomes" id="UP000177480"/>
    </source>
</evidence>
<gene>
    <name evidence="3" type="ORF">A2719_04905</name>
</gene>
<dbReference type="AlphaFoldDB" id="A0A1G2G3E8"/>
<dbReference type="STRING" id="1802114.A2719_04905"/>
<dbReference type="Proteomes" id="UP000177480">
    <property type="component" value="Unassembled WGS sequence"/>
</dbReference>
<protein>
    <recommendedName>
        <fullName evidence="2">DUF2914 domain-containing protein</fullName>
    </recommendedName>
</protein>
<feature type="domain" description="DUF2914" evidence="2">
    <location>
        <begin position="293"/>
        <end position="360"/>
    </location>
</feature>
<dbReference type="EMBL" id="MHNK01000002">
    <property type="protein sequence ID" value="OGZ44441.1"/>
    <property type="molecule type" value="Genomic_DNA"/>
</dbReference>
<evidence type="ECO:0000313" key="3">
    <source>
        <dbReference type="EMBL" id="OGZ44441.1"/>
    </source>
</evidence>
<keyword evidence="1" id="KW-0472">Membrane</keyword>
<keyword evidence="1" id="KW-0812">Transmembrane</keyword>
<dbReference type="Pfam" id="PF11141">
    <property type="entry name" value="DUF2914"/>
    <property type="match status" value="1"/>
</dbReference>
<feature type="transmembrane region" description="Helical" evidence="1">
    <location>
        <begin position="48"/>
        <end position="69"/>
    </location>
</feature>
<feature type="transmembrane region" description="Helical" evidence="1">
    <location>
        <begin position="116"/>
        <end position="136"/>
    </location>
</feature>
<reference evidence="3 4" key="1">
    <citation type="journal article" date="2016" name="Nat. Commun.">
        <title>Thousands of microbial genomes shed light on interconnected biogeochemical processes in an aquifer system.</title>
        <authorList>
            <person name="Anantharaman K."/>
            <person name="Brown C.T."/>
            <person name="Hug L.A."/>
            <person name="Sharon I."/>
            <person name="Castelle C.J."/>
            <person name="Probst A.J."/>
            <person name="Thomas B.C."/>
            <person name="Singh A."/>
            <person name="Wilkins M.J."/>
            <person name="Karaoz U."/>
            <person name="Brodie E.L."/>
            <person name="Williams K.H."/>
            <person name="Hubbard S.S."/>
            <person name="Banfield J.F."/>
        </authorList>
    </citation>
    <scope>NUCLEOTIDE SEQUENCE [LARGE SCALE GENOMIC DNA]</scope>
</reference>
<comment type="caution">
    <text evidence="3">The sequence shown here is derived from an EMBL/GenBank/DDBJ whole genome shotgun (WGS) entry which is preliminary data.</text>
</comment>